<proteinExistence type="predicted"/>
<evidence type="ECO:0000256" key="5">
    <source>
        <dbReference type="ARBA" id="ARBA00022927"/>
    </source>
</evidence>
<protein>
    <recommendedName>
        <fullName evidence="7">Importin N-terminal domain-containing protein</fullName>
    </recommendedName>
</protein>
<dbReference type="AlphaFoldDB" id="E1ZGX2"/>
<reference evidence="8 9" key="1">
    <citation type="journal article" date="2010" name="Plant Cell">
        <title>The Chlorella variabilis NC64A genome reveals adaptation to photosymbiosis, coevolution with viruses, and cryptic sex.</title>
        <authorList>
            <person name="Blanc G."/>
            <person name="Duncan G."/>
            <person name="Agarkova I."/>
            <person name="Borodovsky M."/>
            <person name="Gurnon J."/>
            <person name="Kuo A."/>
            <person name="Lindquist E."/>
            <person name="Lucas S."/>
            <person name="Pangilinan J."/>
            <person name="Polle J."/>
            <person name="Salamov A."/>
            <person name="Terry A."/>
            <person name="Yamada T."/>
            <person name="Dunigan D.D."/>
            <person name="Grigoriev I.V."/>
            <person name="Claverie J.M."/>
            <person name="Van Etten J.L."/>
        </authorList>
    </citation>
    <scope>NUCLEOTIDE SEQUENCE [LARGE SCALE GENOMIC DNA]</scope>
    <source>
        <strain evidence="8 9">NC64A</strain>
    </source>
</reference>
<organism evidence="9">
    <name type="scientific">Chlorella variabilis</name>
    <name type="common">Green alga</name>
    <dbReference type="NCBI Taxonomy" id="554065"/>
    <lineage>
        <taxon>Eukaryota</taxon>
        <taxon>Viridiplantae</taxon>
        <taxon>Chlorophyta</taxon>
        <taxon>core chlorophytes</taxon>
        <taxon>Trebouxiophyceae</taxon>
        <taxon>Chlorellales</taxon>
        <taxon>Chlorellaceae</taxon>
        <taxon>Chlorella clade</taxon>
        <taxon>Chlorella</taxon>
    </lineage>
</organism>
<evidence type="ECO:0000256" key="6">
    <source>
        <dbReference type="ARBA" id="ARBA00023242"/>
    </source>
</evidence>
<dbReference type="PROSITE" id="PS50166">
    <property type="entry name" value="IMPORTIN_B_NT"/>
    <property type="match status" value="1"/>
</dbReference>
<sequence length="832" mass="90177">MDATLQPLLEAFTQSLAPNPELIKQAEAFLKQASQQPGYSIMVLKLITLDIVPMEVRQAAAVNFKNTVKYHWVARDEGLGTAPFVIPDPEKEQVKAHITDLMLSAPPRVRAQLSEALSLISAHDFPARWQGLLPHLVAKLGSPDPQLVDGVLTTADSIYQRYRGQFMTAQLSEELQYSQALVQPLLACLQALSKQVAEAGAAPGGGDPARLRLLLSNVRLVASIFYSLNSPGLTDAFEETLDAWMAEWHTYLTFDAPASLAEADPEKESVVDGVKAQVCECLILFMERNEEEFAKFLQTFTQDVWTLLMKVSQAPGQDNLALHAINFLTAVSRSVHHQLFEGADTLRQICESIVIPNLRMREDMEEMFEMNWVEYVRRDTEGSDSDTCRRAASELVKSLTDRFPQQVTELFSGYVGAMLAEHARSPAAAWKAKDCALYLVTALAVRGKTAAAGATATNALVNLQDFFLQQVAPELSGGGGDGGVDAQPILKADALKFVTTFRSQLPKEAELGLFPALINYVFQIFAQLLEVRPPGVPVPDAYHAIFPPLLTPTFWERSGNVPALVRLLQAYLARAGSDVVARGYLQAVLGVFQKLIASRAHDHEGFNILGTLVESLDYQAVMAQYMPTIWQLLFSRLQSSRTAKFTRSLLLFLALFVAKRGAQLVADSIDGVQPGLMLMIMQTVWLPAMPSITGANEDKLVAVATARMLSEAKQLAAPDAAELDGRLLAALVGCLEGGGARGGEEAAEEGGGEEEHAAAGYSAAYARLHNAYKPENDPLPEVTDAKAVVAQALGKMAAGQPGRVPQLVAAALSPEQQQKLAGYCQAAGVAIS</sequence>
<dbReference type="GO" id="GO:0006611">
    <property type="term" value="P:protein export from nucleus"/>
    <property type="evidence" value="ECO:0007669"/>
    <property type="project" value="TreeGrafter"/>
</dbReference>
<dbReference type="InterPro" id="IPR013713">
    <property type="entry name" value="XPO2_central"/>
</dbReference>
<dbReference type="GeneID" id="17354273"/>
<dbReference type="GO" id="GO:0005049">
    <property type="term" value="F:nuclear export signal receptor activity"/>
    <property type="evidence" value="ECO:0007669"/>
    <property type="project" value="TreeGrafter"/>
</dbReference>
<dbReference type="EMBL" id="GL433846">
    <property type="protein sequence ID" value="EFN54826.1"/>
    <property type="molecule type" value="Genomic_DNA"/>
</dbReference>
<dbReference type="Proteomes" id="UP000008141">
    <property type="component" value="Unassembled WGS sequence"/>
</dbReference>
<gene>
    <name evidence="8" type="ORF">CHLNCDRAFT_58077</name>
</gene>
<dbReference type="Gene3D" id="1.25.10.10">
    <property type="entry name" value="Leucine-rich Repeat Variant"/>
    <property type="match status" value="2"/>
</dbReference>
<feature type="domain" description="Importin N-terminal" evidence="7">
    <location>
        <begin position="26"/>
        <end position="104"/>
    </location>
</feature>
<evidence type="ECO:0000259" key="7">
    <source>
        <dbReference type="PROSITE" id="PS50166"/>
    </source>
</evidence>
<evidence type="ECO:0000256" key="3">
    <source>
        <dbReference type="ARBA" id="ARBA00022448"/>
    </source>
</evidence>
<dbReference type="Pfam" id="PF08506">
    <property type="entry name" value="Cse1"/>
    <property type="match status" value="1"/>
</dbReference>
<dbReference type="KEGG" id="cvr:CHLNCDRAFT_58077"/>
<dbReference type="InterPro" id="IPR011989">
    <property type="entry name" value="ARM-like"/>
</dbReference>
<dbReference type="InterPro" id="IPR016024">
    <property type="entry name" value="ARM-type_fold"/>
</dbReference>
<keyword evidence="5" id="KW-0653">Protein transport</keyword>
<dbReference type="SMART" id="SM00913">
    <property type="entry name" value="IBN_N"/>
    <property type="match status" value="1"/>
</dbReference>
<dbReference type="GO" id="GO:0031267">
    <property type="term" value="F:small GTPase binding"/>
    <property type="evidence" value="ECO:0007669"/>
    <property type="project" value="InterPro"/>
</dbReference>
<dbReference type="GO" id="GO:0006606">
    <property type="term" value="P:protein import into nucleus"/>
    <property type="evidence" value="ECO:0007669"/>
    <property type="project" value="TreeGrafter"/>
</dbReference>
<keyword evidence="3" id="KW-0813">Transport</keyword>
<evidence type="ECO:0000256" key="4">
    <source>
        <dbReference type="ARBA" id="ARBA00022490"/>
    </source>
</evidence>
<dbReference type="PANTHER" id="PTHR10997">
    <property type="entry name" value="IMPORTIN-7, 8, 11"/>
    <property type="match status" value="1"/>
</dbReference>
<dbReference type="InterPro" id="IPR001494">
    <property type="entry name" value="Importin-beta_N"/>
</dbReference>
<dbReference type="OrthoDB" id="3268246at2759"/>
<dbReference type="OMA" id="AENEFLM"/>
<evidence type="ECO:0000256" key="1">
    <source>
        <dbReference type="ARBA" id="ARBA00004123"/>
    </source>
</evidence>
<accession>E1ZGX2</accession>
<dbReference type="Pfam" id="PF03810">
    <property type="entry name" value="IBN_N"/>
    <property type="match status" value="1"/>
</dbReference>
<comment type="subcellular location">
    <subcellularLocation>
        <location evidence="2">Cytoplasm</location>
    </subcellularLocation>
    <subcellularLocation>
        <location evidence="1">Nucleus</location>
    </subcellularLocation>
</comment>
<dbReference type="FunCoup" id="E1ZGX2">
    <property type="interactions" value="1842"/>
</dbReference>
<dbReference type="RefSeq" id="XP_005846928.1">
    <property type="nucleotide sequence ID" value="XM_005846866.1"/>
</dbReference>
<dbReference type="InParanoid" id="E1ZGX2"/>
<dbReference type="eggNOG" id="KOG1992">
    <property type="taxonomic scope" value="Eukaryota"/>
</dbReference>
<evidence type="ECO:0000256" key="2">
    <source>
        <dbReference type="ARBA" id="ARBA00004496"/>
    </source>
</evidence>
<keyword evidence="9" id="KW-1185">Reference proteome</keyword>
<dbReference type="STRING" id="554065.E1ZGX2"/>
<dbReference type="GO" id="GO:0005829">
    <property type="term" value="C:cytosol"/>
    <property type="evidence" value="ECO:0007669"/>
    <property type="project" value="TreeGrafter"/>
</dbReference>
<dbReference type="SUPFAM" id="SSF48371">
    <property type="entry name" value="ARM repeat"/>
    <property type="match status" value="2"/>
</dbReference>
<dbReference type="GO" id="GO:0005635">
    <property type="term" value="C:nuclear envelope"/>
    <property type="evidence" value="ECO:0007669"/>
    <property type="project" value="TreeGrafter"/>
</dbReference>
<evidence type="ECO:0000313" key="8">
    <source>
        <dbReference type="EMBL" id="EFN54826.1"/>
    </source>
</evidence>
<keyword evidence="6" id="KW-0539">Nucleus</keyword>
<keyword evidence="4" id="KW-0963">Cytoplasm</keyword>
<evidence type="ECO:0000313" key="9">
    <source>
        <dbReference type="Proteomes" id="UP000008141"/>
    </source>
</evidence>
<dbReference type="PANTHER" id="PTHR10997:SF8">
    <property type="entry name" value="EXPORTIN-2"/>
    <property type="match status" value="1"/>
</dbReference>
<name>E1ZGX2_CHLVA</name>